<dbReference type="Pfam" id="PF14268">
    <property type="entry name" value="YoaP"/>
    <property type="match status" value="1"/>
</dbReference>
<comment type="caution">
    <text evidence="2">The sequence shown here is derived from an EMBL/GenBank/DDBJ whole genome shotgun (WGS) entry which is preliminary data.</text>
</comment>
<dbReference type="AlphaFoldDB" id="A0A5C8EZM6"/>
<organism evidence="2 3">
    <name type="scientific">Brachyspira pilosicoli</name>
    <name type="common">Serpulina pilosicoli</name>
    <dbReference type="NCBI Taxonomy" id="52584"/>
    <lineage>
        <taxon>Bacteria</taxon>
        <taxon>Pseudomonadati</taxon>
        <taxon>Spirochaetota</taxon>
        <taxon>Spirochaetia</taxon>
        <taxon>Brachyspirales</taxon>
        <taxon>Brachyspiraceae</taxon>
        <taxon>Brachyspira</taxon>
    </lineage>
</organism>
<protein>
    <submittedName>
        <fullName evidence="2">GNAT family N-acetyltransferase</fullName>
    </submittedName>
</protein>
<dbReference type="InterPro" id="IPR000182">
    <property type="entry name" value="GNAT_dom"/>
</dbReference>
<dbReference type="InterPro" id="IPR025685">
    <property type="entry name" value="YoaP-like_dom"/>
</dbReference>
<evidence type="ECO:0000313" key="3">
    <source>
        <dbReference type="Proteomes" id="UP000323176"/>
    </source>
</evidence>
<dbReference type="Gene3D" id="3.40.630.30">
    <property type="match status" value="1"/>
</dbReference>
<evidence type="ECO:0000313" key="2">
    <source>
        <dbReference type="EMBL" id="TXJ43039.1"/>
    </source>
</evidence>
<keyword evidence="2" id="KW-0808">Transferase</keyword>
<dbReference type="EMBL" id="SAXY01000032">
    <property type="protein sequence ID" value="TXJ43039.1"/>
    <property type="molecule type" value="Genomic_DNA"/>
</dbReference>
<dbReference type="InterPro" id="IPR016181">
    <property type="entry name" value="Acyl_CoA_acyltransferase"/>
</dbReference>
<dbReference type="CDD" id="cd04301">
    <property type="entry name" value="NAT_SF"/>
    <property type="match status" value="1"/>
</dbReference>
<dbReference type="GO" id="GO:0016747">
    <property type="term" value="F:acyltransferase activity, transferring groups other than amino-acyl groups"/>
    <property type="evidence" value="ECO:0007669"/>
    <property type="project" value="InterPro"/>
</dbReference>
<gene>
    <name evidence="2" type="ORF">EPJ72_05210</name>
</gene>
<feature type="domain" description="N-acetyltransferase" evidence="1">
    <location>
        <begin position="6"/>
        <end position="154"/>
    </location>
</feature>
<reference evidence="2 3" key="1">
    <citation type="journal article" date="1992" name="Lakartidningen">
        <title>[Penicillin V and not amoxicillin is the first choice preparation in acute otitis].</title>
        <authorList>
            <person name="Kamme C."/>
            <person name="Lundgren K."/>
            <person name="Prellner K."/>
        </authorList>
    </citation>
    <scope>NUCLEOTIDE SEQUENCE [LARGE SCALE GENOMIC DNA]</scope>
    <source>
        <strain evidence="2 3">PC5538III-hc</strain>
    </source>
</reference>
<dbReference type="SUPFAM" id="SSF55729">
    <property type="entry name" value="Acyl-CoA N-acyltransferases (Nat)"/>
    <property type="match status" value="1"/>
</dbReference>
<name>A0A5C8EZM6_BRAPL</name>
<dbReference type="Proteomes" id="UP000323176">
    <property type="component" value="Unassembled WGS sequence"/>
</dbReference>
<dbReference type="OrthoDB" id="3172674at2"/>
<proteinExistence type="predicted"/>
<dbReference type="RefSeq" id="WP_014932750.1">
    <property type="nucleotide sequence ID" value="NZ_CATZKL010000049.1"/>
</dbReference>
<sequence length="249" mass="29077">MNDNFLNLSIDNINNEHLCCAISDKKHQSGVCIKKEWLKDRIAEGHVFRKLDEKGKIFIEYAPLENAWVPINGDNYFYIYCLWVAGSFRGKGYAKSLIEYCINDAKEKNKSGICVISSKKKKPFLSDKKIFIKYGFETVDTIKNDYELLALSFNGKKPYFLENAKKMKIKNKELTIYYSMQCPYIPNCIEEIKEYCNKNNIPLKLISVDTLDKAKNLPCIFNNWAVFYNGEFETTHLLNETFLKKKFKL</sequence>
<evidence type="ECO:0000259" key="1">
    <source>
        <dbReference type="PROSITE" id="PS51186"/>
    </source>
</evidence>
<dbReference type="PROSITE" id="PS51186">
    <property type="entry name" value="GNAT"/>
    <property type="match status" value="1"/>
</dbReference>
<accession>A0A5C8EZM6</accession>
<dbReference type="Pfam" id="PF00583">
    <property type="entry name" value="Acetyltransf_1"/>
    <property type="match status" value="1"/>
</dbReference>